<dbReference type="HOGENOM" id="CLU_061191_1_0_1"/>
<dbReference type="Pfam" id="PF10277">
    <property type="entry name" value="Frag1"/>
    <property type="match status" value="1"/>
</dbReference>
<evidence type="ECO:0000256" key="4">
    <source>
        <dbReference type="ARBA" id="ARBA00022692"/>
    </source>
</evidence>
<dbReference type="GO" id="GO:0005789">
    <property type="term" value="C:endoplasmic reticulum membrane"/>
    <property type="evidence" value="ECO:0007669"/>
    <property type="project" value="TreeGrafter"/>
</dbReference>
<name>H3DFQ3_TETNG</name>
<evidence type="ECO:0000256" key="5">
    <source>
        <dbReference type="ARBA" id="ARBA00022989"/>
    </source>
</evidence>
<feature type="transmembrane region" description="Helical" evidence="11">
    <location>
        <begin position="214"/>
        <end position="236"/>
    </location>
</feature>
<reference evidence="13" key="2">
    <citation type="submission" date="2025-08" db="UniProtKB">
        <authorList>
            <consortium name="Ensembl"/>
        </authorList>
    </citation>
    <scope>IDENTIFICATION</scope>
</reference>
<evidence type="ECO:0000259" key="12">
    <source>
        <dbReference type="Pfam" id="PF10277"/>
    </source>
</evidence>
<dbReference type="GeneTree" id="ENSGT00510000047299"/>
<feature type="transmembrane region" description="Helical" evidence="11">
    <location>
        <begin position="75"/>
        <end position="99"/>
    </location>
</feature>
<dbReference type="Ensembl" id="ENSTNIT00000019576.1">
    <property type="protein sequence ID" value="ENSTNIP00000019347.1"/>
    <property type="gene ID" value="ENSTNIG00000016253.1"/>
</dbReference>
<accession>H3DFQ3</accession>
<dbReference type="GO" id="GO:0000139">
    <property type="term" value="C:Golgi membrane"/>
    <property type="evidence" value="ECO:0007669"/>
    <property type="project" value="UniProtKB-SubCell"/>
</dbReference>
<reference evidence="14" key="1">
    <citation type="journal article" date="2004" name="Nature">
        <title>Genome duplication in the teleost fish Tetraodon nigroviridis reveals the early vertebrate proto-karyotype.</title>
        <authorList>
            <person name="Jaillon O."/>
            <person name="Aury J.-M."/>
            <person name="Brunet F."/>
            <person name="Petit J.-L."/>
            <person name="Stange-Thomann N."/>
            <person name="Mauceli E."/>
            <person name="Bouneau L."/>
            <person name="Fischer C."/>
            <person name="Ozouf-Costaz C."/>
            <person name="Bernot A."/>
            <person name="Nicaud S."/>
            <person name="Jaffe D."/>
            <person name="Fisher S."/>
            <person name="Lutfalla G."/>
            <person name="Dossat C."/>
            <person name="Segurens B."/>
            <person name="Dasilva C."/>
            <person name="Salanoubat M."/>
            <person name="Levy M."/>
            <person name="Boudet N."/>
            <person name="Castellano S."/>
            <person name="Anthouard V."/>
            <person name="Jubin C."/>
            <person name="Castelli V."/>
            <person name="Katinka M."/>
            <person name="Vacherie B."/>
            <person name="Biemont C."/>
            <person name="Skalli Z."/>
            <person name="Cattolico L."/>
            <person name="Poulain J."/>
            <person name="De Berardinis V."/>
            <person name="Cruaud C."/>
            <person name="Duprat S."/>
            <person name="Brottier P."/>
            <person name="Coutanceau J.-P."/>
            <person name="Gouzy J."/>
            <person name="Parra G."/>
            <person name="Lardier G."/>
            <person name="Chapple C."/>
            <person name="McKernan K.J."/>
            <person name="McEwan P."/>
            <person name="Bosak S."/>
            <person name="Kellis M."/>
            <person name="Volff J.-N."/>
            <person name="Guigo R."/>
            <person name="Zody M.C."/>
            <person name="Mesirov J."/>
            <person name="Lindblad-Toh K."/>
            <person name="Birren B."/>
            <person name="Nusbaum C."/>
            <person name="Kahn D."/>
            <person name="Robinson-Rechavi M."/>
            <person name="Laudet V."/>
            <person name="Schachter V."/>
            <person name="Quetier F."/>
            <person name="Saurin W."/>
            <person name="Scarpelli C."/>
            <person name="Wincker P."/>
            <person name="Lander E.S."/>
            <person name="Weissenbach J."/>
            <person name="Roest Crollius H."/>
        </authorList>
    </citation>
    <scope>NUCLEOTIDE SEQUENCE [LARGE SCALE GENOMIC DNA]</scope>
</reference>
<comment type="subcellular location">
    <subcellularLocation>
        <location evidence="1">Golgi apparatus membrane</location>
        <topology evidence="1">Multi-pass membrane protein</topology>
    </subcellularLocation>
</comment>
<organism evidence="13 14">
    <name type="scientific">Tetraodon nigroviridis</name>
    <name type="common">Spotted green pufferfish</name>
    <name type="synonym">Chelonodon nigroviridis</name>
    <dbReference type="NCBI Taxonomy" id="99883"/>
    <lineage>
        <taxon>Eukaryota</taxon>
        <taxon>Metazoa</taxon>
        <taxon>Chordata</taxon>
        <taxon>Craniata</taxon>
        <taxon>Vertebrata</taxon>
        <taxon>Euteleostomi</taxon>
        <taxon>Actinopterygii</taxon>
        <taxon>Neopterygii</taxon>
        <taxon>Teleostei</taxon>
        <taxon>Neoteleostei</taxon>
        <taxon>Acanthomorphata</taxon>
        <taxon>Eupercaria</taxon>
        <taxon>Tetraodontiformes</taxon>
        <taxon>Tetradontoidea</taxon>
        <taxon>Tetraodontidae</taxon>
        <taxon>Tetraodon</taxon>
    </lineage>
</organism>
<keyword evidence="5 11" id="KW-1133">Transmembrane helix</keyword>
<keyword evidence="4 11" id="KW-0812">Transmembrane</keyword>
<protein>
    <recommendedName>
        <fullName evidence="9">Acyltransferase PGAP2</fullName>
    </recommendedName>
    <alternativeName>
        <fullName evidence="10">Post-GPI attachment to proteins factor 2</fullName>
    </alternativeName>
</protein>
<comment type="function">
    <text evidence="8">Involved in the fatty acid remodeling steps of GPI-anchor maturation where the unsaturated acyl chain at sn-2 of inositol phosphate is replaced by a saturated stearoyl chain. May catalyze the second step of the fatty acid remodeling, by reacylating a lyso-GPI intermediate at sn-2 of inositol phosphate by a saturated chain. The fatty acid remodeling steps is critical for the integration of GPI-APs into lipid rafts.</text>
</comment>
<evidence type="ECO:0000256" key="3">
    <source>
        <dbReference type="ARBA" id="ARBA00022502"/>
    </source>
</evidence>
<evidence type="ECO:0000313" key="13">
    <source>
        <dbReference type="Ensembl" id="ENSTNIP00000019347.1"/>
    </source>
</evidence>
<dbReference type="PANTHER" id="PTHR12892:SF11">
    <property type="entry name" value="POST-GPI ATTACHMENT TO PROTEINS FACTOR 2"/>
    <property type="match status" value="1"/>
</dbReference>
<keyword evidence="6" id="KW-0333">Golgi apparatus</keyword>
<keyword evidence="14" id="KW-1185">Reference proteome</keyword>
<feature type="transmembrane region" description="Helical" evidence="11">
    <location>
        <begin position="184"/>
        <end position="202"/>
    </location>
</feature>
<dbReference type="InParanoid" id="H3DFQ3"/>
<evidence type="ECO:0000313" key="14">
    <source>
        <dbReference type="Proteomes" id="UP000007303"/>
    </source>
</evidence>
<feature type="domain" description="CWH43-like N-terminal" evidence="12">
    <location>
        <begin position="24"/>
        <end position="239"/>
    </location>
</feature>
<comment type="similarity">
    <text evidence="2">Belongs to the PGAP2 family.</text>
</comment>
<dbReference type="PANTHER" id="PTHR12892">
    <property type="entry name" value="FGF RECEPTOR ACTIVATING PROTEIN 1"/>
    <property type="match status" value="1"/>
</dbReference>
<keyword evidence="3" id="KW-0337">GPI-anchor biosynthesis</keyword>
<proteinExistence type="inferred from homology"/>
<evidence type="ECO:0000256" key="10">
    <source>
        <dbReference type="ARBA" id="ARBA00093676"/>
    </source>
</evidence>
<feature type="transmembrane region" description="Helical" evidence="11">
    <location>
        <begin position="111"/>
        <end position="133"/>
    </location>
</feature>
<sequence length="254" mass="29593">MLQDLNIFSHEKPVLIRVSFATYILGTLFLPLFGLVTCVYISFVFHFEDSTGTHCQVPNYLPSISASISLSPESYIWRLCIGLHSAPRFLVAFTYFRFYKACFPSRFPENPLSCVSLAFSVCENLGLLLLTYVSSSETYFVHKEGFVLFIISSFIYMLTTCRLWKSIKKYSLSPKDAKSYRWKVRFLLLNISFCLLAALFYWKHNMYCESGSYTFFALFEYLVVFTNMAFHLTSVWDFQGREFMVTSAYEDKNF</sequence>
<evidence type="ECO:0000256" key="2">
    <source>
        <dbReference type="ARBA" id="ARBA00007414"/>
    </source>
</evidence>
<feature type="transmembrane region" description="Helical" evidence="11">
    <location>
        <begin position="145"/>
        <end position="164"/>
    </location>
</feature>
<dbReference type="InterPro" id="IPR039545">
    <property type="entry name" value="PGAP2"/>
</dbReference>
<feature type="transmembrane region" description="Helical" evidence="11">
    <location>
        <begin position="20"/>
        <end position="43"/>
    </location>
</feature>
<evidence type="ECO:0000256" key="11">
    <source>
        <dbReference type="SAM" id="Phobius"/>
    </source>
</evidence>
<evidence type="ECO:0000256" key="9">
    <source>
        <dbReference type="ARBA" id="ARBA00093632"/>
    </source>
</evidence>
<evidence type="ECO:0000256" key="8">
    <source>
        <dbReference type="ARBA" id="ARBA00093421"/>
    </source>
</evidence>
<dbReference type="AlphaFoldDB" id="H3DFQ3"/>
<dbReference type="GO" id="GO:0006506">
    <property type="term" value="P:GPI anchor biosynthetic process"/>
    <property type="evidence" value="ECO:0007669"/>
    <property type="project" value="UniProtKB-KW"/>
</dbReference>
<dbReference type="STRING" id="99883.ENSTNIP00000019347"/>
<evidence type="ECO:0000256" key="6">
    <source>
        <dbReference type="ARBA" id="ARBA00023034"/>
    </source>
</evidence>
<reference evidence="13" key="3">
    <citation type="submission" date="2025-09" db="UniProtKB">
        <authorList>
            <consortium name="Ensembl"/>
        </authorList>
    </citation>
    <scope>IDENTIFICATION</scope>
</reference>
<dbReference type="Proteomes" id="UP000007303">
    <property type="component" value="Unassembled WGS sequence"/>
</dbReference>
<keyword evidence="7 11" id="KW-0472">Membrane</keyword>
<evidence type="ECO:0000256" key="7">
    <source>
        <dbReference type="ARBA" id="ARBA00023136"/>
    </source>
</evidence>
<evidence type="ECO:0000256" key="1">
    <source>
        <dbReference type="ARBA" id="ARBA00004653"/>
    </source>
</evidence>
<dbReference type="OMA" id="CEPYVFS"/>
<dbReference type="InterPro" id="IPR019402">
    <property type="entry name" value="CWH43_N"/>
</dbReference>